<dbReference type="Proteomes" id="UP000199584">
    <property type="component" value="Unassembled WGS sequence"/>
</dbReference>
<evidence type="ECO:0000313" key="5">
    <source>
        <dbReference type="Proteomes" id="UP000199584"/>
    </source>
</evidence>
<dbReference type="Gene3D" id="3.40.50.300">
    <property type="entry name" value="P-loop containing nucleotide triphosphate hydrolases"/>
    <property type="match status" value="1"/>
</dbReference>
<keyword evidence="2" id="KW-0067">ATP-binding</keyword>
<feature type="domain" description="CobQ/CobB/MinD/ParA nucleotide binding" evidence="3">
    <location>
        <begin position="148"/>
        <end position="362"/>
    </location>
</feature>
<dbReference type="GO" id="GO:0009898">
    <property type="term" value="C:cytoplasmic side of plasma membrane"/>
    <property type="evidence" value="ECO:0007669"/>
    <property type="project" value="TreeGrafter"/>
</dbReference>
<evidence type="ECO:0000313" key="4">
    <source>
        <dbReference type="EMBL" id="SFR07042.1"/>
    </source>
</evidence>
<dbReference type="Pfam" id="PF01656">
    <property type="entry name" value="CbiA"/>
    <property type="match status" value="1"/>
</dbReference>
<accession>A0A1I6DNT8</accession>
<dbReference type="GO" id="GO:0005524">
    <property type="term" value="F:ATP binding"/>
    <property type="evidence" value="ECO:0007669"/>
    <property type="project" value="UniProtKB-KW"/>
</dbReference>
<dbReference type="STRING" id="39060.SAMN05660706_11428"/>
<dbReference type="InterPro" id="IPR050625">
    <property type="entry name" value="ParA/MinD_ATPase"/>
</dbReference>
<dbReference type="OrthoDB" id="1806604at2"/>
<name>A0A1I6DNT8_9FIRM</name>
<proteinExistence type="predicted"/>
<evidence type="ECO:0000256" key="1">
    <source>
        <dbReference type="ARBA" id="ARBA00022741"/>
    </source>
</evidence>
<protein>
    <submittedName>
        <fullName evidence="4">Flp pilus assembly protein, ATPase CpaE</fullName>
    </submittedName>
</protein>
<sequence length="416" mass="45731">MICVKGSKKLTEALAAFEITSKPQSAVCTVIEIPGYYDELNRLTDNSSVIVVITGMVNLKEWKIIQKFKHANLESLPGKIESYLQTFEQQEEPDISFEFEEDTFEENTPVTHQHDTVTSINKVQDKPQHTSIFNQSFNKRGYIAASFSASGGVGKTFSSINMGGCAALVGISTVAVDLDFGFGDMDTAMGLVDPRQRDKVLDKKAVVPKNGWATVAEWRRFARDLKGSLLRHNSGLYVLPCYPYAGNEIPGTEIEDLILTLAEQFDLVVIDLGVDAFSPHARTALNLADTVFLIGGQDEKTIGKLTQFLGTENAHTKKMKLVINMVVPTGYYTPKEVAKKLGFDSYDEIPLDTQGVNAAKKNRKLAIQLNGSTAGNAVKVIASKRLPFQQLAYEEQLVGGGKKSLFSGLKSMFRRG</sequence>
<keyword evidence="1" id="KW-0547">Nucleotide-binding</keyword>
<organism evidence="4 5">
    <name type="scientific">Desulfoscipio geothermicus DSM 3669</name>
    <dbReference type="NCBI Taxonomy" id="1121426"/>
    <lineage>
        <taxon>Bacteria</taxon>
        <taxon>Bacillati</taxon>
        <taxon>Bacillota</taxon>
        <taxon>Clostridia</taxon>
        <taxon>Eubacteriales</taxon>
        <taxon>Desulfallaceae</taxon>
        <taxon>Desulfoscipio</taxon>
    </lineage>
</organism>
<dbReference type="RefSeq" id="WP_092483456.1">
    <property type="nucleotide sequence ID" value="NZ_FOYM01000014.1"/>
</dbReference>
<evidence type="ECO:0000259" key="3">
    <source>
        <dbReference type="Pfam" id="PF01656"/>
    </source>
</evidence>
<dbReference type="InterPro" id="IPR002586">
    <property type="entry name" value="CobQ/CobB/MinD/ParA_Nub-bd_dom"/>
</dbReference>
<dbReference type="GO" id="GO:0051782">
    <property type="term" value="P:negative regulation of cell division"/>
    <property type="evidence" value="ECO:0007669"/>
    <property type="project" value="TreeGrafter"/>
</dbReference>
<keyword evidence="5" id="KW-1185">Reference proteome</keyword>
<dbReference type="PANTHER" id="PTHR43384:SF6">
    <property type="entry name" value="SEPTUM SITE-DETERMINING PROTEIN MIND HOMOLOG, CHLOROPLASTIC"/>
    <property type="match status" value="1"/>
</dbReference>
<dbReference type="EMBL" id="FOYM01000014">
    <property type="protein sequence ID" value="SFR07042.1"/>
    <property type="molecule type" value="Genomic_DNA"/>
</dbReference>
<dbReference type="GO" id="GO:0005829">
    <property type="term" value="C:cytosol"/>
    <property type="evidence" value="ECO:0007669"/>
    <property type="project" value="TreeGrafter"/>
</dbReference>
<reference evidence="5" key="1">
    <citation type="submission" date="2016-10" db="EMBL/GenBank/DDBJ databases">
        <authorList>
            <person name="Varghese N."/>
            <person name="Submissions S."/>
        </authorList>
    </citation>
    <scope>NUCLEOTIDE SEQUENCE [LARGE SCALE GENOMIC DNA]</scope>
    <source>
        <strain evidence="5">DSM 3669</strain>
    </source>
</reference>
<dbReference type="GO" id="GO:0016887">
    <property type="term" value="F:ATP hydrolysis activity"/>
    <property type="evidence" value="ECO:0007669"/>
    <property type="project" value="TreeGrafter"/>
</dbReference>
<gene>
    <name evidence="4" type="ORF">SAMN05660706_11428</name>
</gene>
<dbReference type="PANTHER" id="PTHR43384">
    <property type="entry name" value="SEPTUM SITE-DETERMINING PROTEIN MIND HOMOLOG, CHLOROPLASTIC-RELATED"/>
    <property type="match status" value="1"/>
</dbReference>
<dbReference type="InterPro" id="IPR027417">
    <property type="entry name" value="P-loop_NTPase"/>
</dbReference>
<dbReference type="AlphaFoldDB" id="A0A1I6DNT8"/>
<evidence type="ECO:0000256" key="2">
    <source>
        <dbReference type="ARBA" id="ARBA00022840"/>
    </source>
</evidence>
<dbReference type="SUPFAM" id="SSF52540">
    <property type="entry name" value="P-loop containing nucleoside triphosphate hydrolases"/>
    <property type="match status" value="1"/>
</dbReference>